<evidence type="ECO:0000313" key="14">
    <source>
        <dbReference type="Proteomes" id="UP000245539"/>
    </source>
</evidence>
<evidence type="ECO:0000256" key="10">
    <source>
        <dbReference type="ARBA" id="ARBA00023118"/>
    </source>
</evidence>
<dbReference type="InterPro" id="IPR000160">
    <property type="entry name" value="GGDEF_dom"/>
</dbReference>
<dbReference type="PANTHER" id="PTHR36528">
    <property type="entry name" value="CRISPR SYSTEM SINGLE-STRAND-SPECIFIC DEOXYRIBONUCLEASE CAS10/CSM1 (SUBTYPE III-A)"/>
    <property type="match status" value="1"/>
</dbReference>
<evidence type="ECO:0000256" key="5">
    <source>
        <dbReference type="ARBA" id="ARBA00022741"/>
    </source>
</evidence>
<dbReference type="PANTHER" id="PTHR36528:SF1">
    <property type="entry name" value="CRISPR SYSTEM SINGLE-STRAND-SPECIFIC DEOXYRIBONUCLEASE CAS10_CSM1 (SUBTYPE III-A)"/>
    <property type="match status" value="1"/>
</dbReference>
<accession>A0A317CHP2</accession>
<dbReference type="GO" id="GO:0051607">
    <property type="term" value="P:defense response to virus"/>
    <property type="evidence" value="ECO:0007669"/>
    <property type="project" value="UniProtKB-KW"/>
</dbReference>
<organism evidence="13 14">
    <name type="scientific">Leucothrix pacifica</name>
    <dbReference type="NCBI Taxonomy" id="1247513"/>
    <lineage>
        <taxon>Bacteria</taxon>
        <taxon>Pseudomonadati</taxon>
        <taxon>Pseudomonadota</taxon>
        <taxon>Gammaproteobacteria</taxon>
        <taxon>Thiotrichales</taxon>
        <taxon>Thiotrichaceae</taxon>
        <taxon>Leucothrix</taxon>
    </lineage>
</organism>
<dbReference type="EMBL" id="QGKM01000023">
    <property type="protein sequence ID" value="PWQ97651.1"/>
    <property type="molecule type" value="Genomic_DNA"/>
</dbReference>
<dbReference type="OrthoDB" id="9768769at2"/>
<comment type="similarity">
    <text evidence="1">Belongs to the CRISPR-associated Cas10/Csm1 family.</text>
</comment>
<keyword evidence="4" id="KW-0540">Nuclease</keyword>
<keyword evidence="9" id="KW-0067">ATP-binding</keyword>
<evidence type="ECO:0000256" key="4">
    <source>
        <dbReference type="ARBA" id="ARBA00022722"/>
    </source>
</evidence>
<dbReference type="InterPro" id="IPR052117">
    <property type="entry name" value="Cas10/Csm1_subtype-III-A"/>
</dbReference>
<dbReference type="AlphaFoldDB" id="A0A317CHP2"/>
<evidence type="ECO:0000256" key="1">
    <source>
        <dbReference type="ARBA" id="ARBA00005700"/>
    </source>
</evidence>
<evidence type="ECO:0000256" key="9">
    <source>
        <dbReference type="ARBA" id="ARBA00022840"/>
    </source>
</evidence>
<keyword evidence="10" id="KW-0051">Antiviral defense</keyword>
<evidence type="ECO:0000256" key="11">
    <source>
        <dbReference type="ARBA" id="ARBA00032922"/>
    </source>
</evidence>
<evidence type="ECO:0000256" key="8">
    <source>
        <dbReference type="ARBA" id="ARBA00022839"/>
    </source>
</evidence>
<dbReference type="Pfam" id="PF18211">
    <property type="entry name" value="Csm1_B"/>
    <property type="match status" value="1"/>
</dbReference>
<dbReference type="GO" id="GO:0016740">
    <property type="term" value="F:transferase activity"/>
    <property type="evidence" value="ECO:0007669"/>
    <property type="project" value="UniProtKB-KW"/>
</dbReference>
<keyword evidence="3" id="KW-0808">Transferase</keyword>
<feature type="domain" description="GGDEF" evidence="12">
    <location>
        <begin position="652"/>
        <end position="795"/>
    </location>
</feature>
<protein>
    <recommendedName>
        <fullName evidence="2">CRISPR system single-strand-specific deoxyribonuclease Cas10/Csm1 (subtype III-A)</fullName>
    </recommendedName>
    <alternativeName>
        <fullName evidence="11">Cyclic oligoadenylate synthase</fullName>
    </alternativeName>
</protein>
<dbReference type="InterPro" id="IPR041062">
    <property type="entry name" value="Csm1_B"/>
</dbReference>
<proteinExistence type="inferred from homology"/>
<evidence type="ECO:0000256" key="2">
    <source>
        <dbReference type="ARBA" id="ARBA00014333"/>
    </source>
</evidence>
<evidence type="ECO:0000313" key="13">
    <source>
        <dbReference type="EMBL" id="PWQ97651.1"/>
    </source>
</evidence>
<keyword evidence="5" id="KW-0547">Nucleotide-binding</keyword>
<gene>
    <name evidence="13" type="primary">cas10</name>
    <name evidence="13" type="ORF">DKW60_09730</name>
</gene>
<dbReference type="Proteomes" id="UP000245539">
    <property type="component" value="Unassembled WGS sequence"/>
</dbReference>
<name>A0A317CHP2_9GAMM</name>
<sequence length="908" mass="103128">MSDPKSLLDASSRVALAAFLHDLGKFAERARIEEADSMDLEGNRRSDLNKQLYCPKFKDHYTHVHAAYTAIGFDVIEKHLPEIIGSDMYPFKPWKDRDADDSLINAAAMHHKPETFLQWVIATADRVASGFERQEFAEYNESEEKRNHYNTRQLTLVEQITLEEPRPEPSAEDLEWCYKLKPLSSSALFPVERKGYEANSNTNSQAEYRELWNGFVSGLALIPESHRRDLSLWLDHFETLWGTYTYAIPSATVGKTLPDVSLYDHSRTTAALAVALWRYHQHDDTEAAREELTAQWDVKRQDVPLSQTAWSDKKFLLIQGDFFGIQNFIFSAGSETQKRAAKLLRGRSFYISLLTECAALKVLDALDLPSTSQVINAAGKFLIVAPNTPEVTEKLKTVQGVLDDWFLKHSYGQSGVGLAWLPASSNDFRKSDGQTQEPPFQKLVKRLFEALELKKHKRMQMVDQAAPAPVFEEFLDSFNNEQGVCAIDGHSAGVVKLKDTERYICQLAKDQIDVGGYLTKFNRFLICRKDAQLLSTQELRPLGLDIFGFRLAFTKPEQSTGKFKPLVDKRSLLRAIDFSIPNSESEVLWNGYARRYINAYVPIVSERDLTERDHHKYQKVSDDLSFGDLKTLNHIACDDRKVDTSGKWKGQTALMTLKGDVDDLGSIFQKGLGAPTFAKMAALSRQMNAFFAIHLPQLCHAKYPSAYTVFAGGDDFFLIGPWHSMMKLSLEMQQDFERYAAMNNEVHFSSGLSMTKPGLPIRYLAERGEEALDNAKAYSSTGGDPTKNAVSCFSRVVPWKSYKELMQLGESLEHHKSSQSLSTGYVYGLLNLVDMREAMDQGKPENAIWRSYFSYRTYRLLERQRNLSGDERKERHAQLAQDIAANGIELHKGDYKVALFSHLYQQRD</sequence>
<dbReference type="RefSeq" id="WP_109837466.1">
    <property type="nucleotide sequence ID" value="NZ_QGKM01000023.1"/>
</dbReference>
<dbReference type="Pfam" id="PF22335">
    <property type="entry name" value="Cas10-Cmr2_palm2"/>
    <property type="match status" value="1"/>
</dbReference>
<keyword evidence="14" id="KW-1185">Reference proteome</keyword>
<evidence type="ECO:0000256" key="3">
    <source>
        <dbReference type="ARBA" id="ARBA00022679"/>
    </source>
</evidence>
<reference evidence="13 14" key="1">
    <citation type="submission" date="2018-05" db="EMBL/GenBank/DDBJ databases">
        <title>Leucothrix arctica sp. nov., isolated from Arctic seawater.</title>
        <authorList>
            <person name="Choi A."/>
            <person name="Baek K."/>
        </authorList>
    </citation>
    <scope>NUCLEOTIDE SEQUENCE [LARGE SCALE GENOMIC DNA]</scope>
    <source>
        <strain evidence="13 14">JCM 18388</strain>
    </source>
</reference>
<comment type="caution">
    <text evidence="13">The sequence shown here is derived from an EMBL/GenBank/DDBJ whole genome shotgun (WGS) entry which is preliminary data.</text>
</comment>
<dbReference type="InterPro" id="IPR043128">
    <property type="entry name" value="Rev_trsase/Diguanyl_cyclase"/>
</dbReference>
<dbReference type="GO" id="GO:0005524">
    <property type="term" value="F:ATP binding"/>
    <property type="evidence" value="ECO:0007669"/>
    <property type="project" value="UniProtKB-KW"/>
</dbReference>
<dbReference type="NCBIfam" id="TIGR02578">
    <property type="entry name" value="cas_TM1811_Csm1"/>
    <property type="match status" value="1"/>
</dbReference>
<dbReference type="Gene3D" id="3.30.70.270">
    <property type="match status" value="1"/>
</dbReference>
<dbReference type="PROSITE" id="PS50887">
    <property type="entry name" value="GGDEF"/>
    <property type="match status" value="1"/>
</dbReference>
<dbReference type="InterPro" id="IPR013408">
    <property type="entry name" value="Cas10/Csm1"/>
</dbReference>
<keyword evidence="6" id="KW-0255">Endonuclease</keyword>
<evidence type="ECO:0000256" key="6">
    <source>
        <dbReference type="ARBA" id="ARBA00022759"/>
    </source>
</evidence>
<evidence type="ECO:0000259" key="12">
    <source>
        <dbReference type="PROSITE" id="PS50887"/>
    </source>
</evidence>
<keyword evidence="7" id="KW-0378">Hydrolase</keyword>
<dbReference type="InterPro" id="IPR054767">
    <property type="entry name" value="Cas10-Cmr2_palm2"/>
</dbReference>
<evidence type="ECO:0000256" key="7">
    <source>
        <dbReference type="ARBA" id="ARBA00022801"/>
    </source>
</evidence>
<keyword evidence="8" id="KW-0269">Exonuclease</keyword>
<dbReference type="GO" id="GO:0004519">
    <property type="term" value="F:endonuclease activity"/>
    <property type="evidence" value="ECO:0007669"/>
    <property type="project" value="UniProtKB-KW"/>
</dbReference>
<dbReference type="GO" id="GO:0004527">
    <property type="term" value="F:exonuclease activity"/>
    <property type="evidence" value="ECO:0007669"/>
    <property type="project" value="UniProtKB-KW"/>
</dbReference>